<sequence length="478" mass="53394">MSFRNVQLKKDHLILTAFFIVLLALLAVSGLNQSTVAHADEGDMPMIHHVYVDGEHIGPVNDEEVIEDQLEERVEEVEQETDDEYSYGVKEEITYVSERVFRPSINQESTLEKLEDQITVEIAAVELILGDASVGYFETEEEAEDVIEAYKEQFIDEDLLETLDSDEDDELELDDIKITDVELSKDVEYEEEVVSEDELLTLDDALELLEKGTLEDQIHEVEAGDTLSSIASQYELSADEIIELNEDLDDDEAILGLGDELNVTDYAPFVDVIVYQEELVEETISYEREVEKSDDMFEGESETKQEGQDGKKRVHYALEIVNGEVVERETEDEEVVEEPVDEIIVEGTKVISSRGTGDFDWPAVGGYVSSGYGPRWGSHHNGIDIARPSNRDILAADNGVVERISYDGNGYGHYVVINHNNGYKTLYAHLSNVDVSVGQTVPQGSKIGTMGSTGRSTGIHLHFEVERNGSSIDPQSVL</sequence>
<feature type="chain" id="PRO_5017458814" evidence="2">
    <location>
        <begin position="40"/>
        <end position="478"/>
    </location>
</feature>
<dbReference type="Proteomes" id="UP000242949">
    <property type="component" value="Unassembled WGS sequence"/>
</dbReference>
<reference evidence="6" key="1">
    <citation type="submission" date="2016-09" db="EMBL/GenBank/DDBJ databases">
        <authorList>
            <person name="Varghese N."/>
            <person name="Submissions S."/>
        </authorList>
    </citation>
    <scope>NUCLEOTIDE SEQUENCE [LARGE SCALE GENOMIC DNA]</scope>
    <source>
        <strain evidence="6">S5</strain>
    </source>
</reference>
<gene>
    <name evidence="5" type="ORF">SAMN05421734_10861</name>
</gene>
<dbReference type="GO" id="GO:0004222">
    <property type="term" value="F:metalloendopeptidase activity"/>
    <property type="evidence" value="ECO:0007669"/>
    <property type="project" value="TreeGrafter"/>
</dbReference>
<dbReference type="OrthoDB" id="9805070at2"/>
<dbReference type="Gene3D" id="2.70.70.10">
    <property type="entry name" value="Glucose Permease (Domain IIA)"/>
    <property type="match status" value="1"/>
</dbReference>
<keyword evidence="6" id="KW-1185">Reference proteome</keyword>
<dbReference type="Gene3D" id="2.20.230.10">
    <property type="entry name" value="Resuscitation-promoting factor rpfb"/>
    <property type="match status" value="1"/>
</dbReference>
<evidence type="ECO:0000313" key="6">
    <source>
        <dbReference type="Proteomes" id="UP000242949"/>
    </source>
</evidence>
<dbReference type="Pfam" id="PF01551">
    <property type="entry name" value="Peptidase_M23"/>
    <property type="match status" value="1"/>
</dbReference>
<dbReference type="PROSITE" id="PS51109">
    <property type="entry name" value="G5"/>
    <property type="match status" value="1"/>
</dbReference>
<evidence type="ECO:0000256" key="2">
    <source>
        <dbReference type="SAM" id="SignalP"/>
    </source>
</evidence>
<dbReference type="AlphaFoldDB" id="A0A1G6LF93"/>
<dbReference type="Pfam" id="PF01476">
    <property type="entry name" value="LysM"/>
    <property type="match status" value="1"/>
</dbReference>
<keyword evidence="5" id="KW-0378">Hydrolase</keyword>
<dbReference type="InterPro" id="IPR011055">
    <property type="entry name" value="Dup_hybrid_motif"/>
</dbReference>
<keyword evidence="1 2" id="KW-0732">Signal</keyword>
<feature type="domain" description="G5" evidence="3">
    <location>
        <begin position="270"/>
        <end position="350"/>
    </location>
</feature>
<name>A0A1G6LF93_9BACI</name>
<organism evidence="5 6">
    <name type="scientific">Pelagirhabdus alkalitolerans</name>
    <dbReference type="NCBI Taxonomy" id="1612202"/>
    <lineage>
        <taxon>Bacteria</taxon>
        <taxon>Bacillati</taxon>
        <taxon>Bacillota</taxon>
        <taxon>Bacilli</taxon>
        <taxon>Bacillales</taxon>
        <taxon>Bacillaceae</taxon>
        <taxon>Pelagirhabdus</taxon>
    </lineage>
</organism>
<protein>
    <submittedName>
        <fullName evidence="5">Murein DD-endopeptidase MepM and murein hydrolase activator NlpD, contain LysM domain</fullName>
    </submittedName>
</protein>
<dbReference type="InterPro" id="IPR050570">
    <property type="entry name" value="Cell_wall_metabolism_enzyme"/>
</dbReference>
<dbReference type="STRING" id="1612202.SAMN05421734_10861"/>
<dbReference type="InterPro" id="IPR036779">
    <property type="entry name" value="LysM_dom_sf"/>
</dbReference>
<feature type="signal peptide" evidence="2">
    <location>
        <begin position="1"/>
        <end position="39"/>
    </location>
</feature>
<dbReference type="Pfam" id="PF07501">
    <property type="entry name" value="G5"/>
    <property type="match status" value="1"/>
</dbReference>
<feature type="domain" description="LysM" evidence="4">
    <location>
        <begin position="217"/>
        <end position="263"/>
    </location>
</feature>
<dbReference type="SMART" id="SM01208">
    <property type="entry name" value="G5"/>
    <property type="match status" value="1"/>
</dbReference>
<proteinExistence type="predicted"/>
<accession>A0A1G6LF93</accession>
<dbReference type="PANTHER" id="PTHR21666:SF270">
    <property type="entry name" value="MUREIN HYDROLASE ACTIVATOR ENVC"/>
    <property type="match status" value="1"/>
</dbReference>
<dbReference type="CDD" id="cd12797">
    <property type="entry name" value="M23_peptidase"/>
    <property type="match status" value="1"/>
</dbReference>
<dbReference type="Gene3D" id="3.10.350.10">
    <property type="entry name" value="LysM domain"/>
    <property type="match status" value="1"/>
</dbReference>
<dbReference type="SUPFAM" id="SSF54106">
    <property type="entry name" value="LysM domain"/>
    <property type="match status" value="1"/>
</dbReference>
<evidence type="ECO:0000259" key="4">
    <source>
        <dbReference type="PROSITE" id="PS51782"/>
    </source>
</evidence>
<dbReference type="CDD" id="cd00118">
    <property type="entry name" value="LysM"/>
    <property type="match status" value="1"/>
</dbReference>
<evidence type="ECO:0000256" key="1">
    <source>
        <dbReference type="ARBA" id="ARBA00022729"/>
    </source>
</evidence>
<dbReference type="SUPFAM" id="SSF51261">
    <property type="entry name" value="Duplicated hybrid motif"/>
    <property type="match status" value="1"/>
</dbReference>
<dbReference type="InterPro" id="IPR018392">
    <property type="entry name" value="LysM"/>
</dbReference>
<evidence type="ECO:0000313" key="5">
    <source>
        <dbReference type="EMBL" id="SDC41843.1"/>
    </source>
</evidence>
<dbReference type="InterPro" id="IPR016047">
    <property type="entry name" value="M23ase_b-sheet_dom"/>
</dbReference>
<dbReference type="PROSITE" id="PS51782">
    <property type="entry name" value="LYSM"/>
    <property type="match status" value="1"/>
</dbReference>
<dbReference type="RefSeq" id="WP_090796441.1">
    <property type="nucleotide sequence ID" value="NZ_FMYI01000008.1"/>
</dbReference>
<evidence type="ECO:0000259" key="3">
    <source>
        <dbReference type="PROSITE" id="PS51109"/>
    </source>
</evidence>
<dbReference type="EMBL" id="FMYI01000008">
    <property type="protein sequence ID" value="SDC41843.1"/>
    <property type="molecule type" value="Genomic_DNA"/>
</dbReference>
<dbReference type="PANTHER" id="PTHR21666">
    <property type="entry name" value="PEPTIDASE-RELATED"/>
    <property type="match status" value="1"/>
</dbReference>
<dbReference type="InterPro" id="IPR011098">
    <property type="entry name" value="G5_dom"/>
</dbReference>
<dbReference type="SMART" id="SM00257">
    <property type="entry name" value="LysM"/>
    <property type="match status" value="1"/>
</dbReference>